<comment type="similarity">
    <text evidence="1">Belongs to the acyl carrier protein (ACP) family.</text>
</comment>
<dbReference type="InterPro" id="IPR036736">
    <property type="entry name" value="ACP-like_sf"/>
</dbReference>
<organism evidence="6 7">
    <name type="scientific">Oldenlandia corymbosa var. corymbosa</name>
    <dbReference type="NCBI Taxonomy" id="529605"/>
    <lineage>
        <taxon>Eukaryota</taxon>
        <taxon>Viridiplantae</taxon>
        <taxon>Streptophyta</taxon>
        <taxon>Embryophyta</taxon>
        <taxon>Tracheophyta</taxon>
        <taxon>Spermatophyta</taxon>
        <taxon>Magnoliopsida</taxon>
        <taxon>eudicotyledons</taxon>
        <taxon>Gunneridae</taxon>
        <taxon>Pentapetalae</taxon>
        <taxon>asterids</taxon>
        <taxon>lamiids</taxon>
        <taxon>Gentianales</taxon>
        <taxon>Rubiaceae</taxon>
        <taxon>Rubioideae</taxon>
        <taxon>Spermacoceae</taxon>
        <taxon>Hedyotis-Oldenlandia complex</taxon>
        <taxon>Oldenlandia</taxon>
    </lineage>
</organism>
<dbReference type="SUPFAM" id="SSF47336">
    <property type="entry name" value="ACP-like"/>
    <property type="match status" value="1"/>
</dbReference>
<dbReference type="PROSITE" id="PS50075">
    <property type="entry name" value="CARRIER"/>
    <property type="match status" value="1"/>
</dbReference>
<dbReference type="PANTHER" id="PTHR46153">
    <property type="entry name" value="ACYL CARRIER PROTEIN"/>
    <property type="match status" value="1"/>
</dbReference>
<dbReference type="InterPro" id="IPR003231">
    <property type="entry name" value="ACP"/>
</dbReference>
<dbReference type="InterPro" id="IPR009081">
    <property type="entry name" value="PP-bd_ACP"/>
</dbReference>
<accession>A0AAV1DTQ6</accession>
<dbReference type="PANTHER" id="PTHR46153:SF2">
    <property type="entry name" value="ACYL CARRIER PROTEIN"/>
    <property type="match status" value="1"/>
</dbReference>
<dbReference type="EMBL" id="OX459123">
    <property type="protein sequence ID" value="CAI9110422.1"/>
    <property type="molecule type" value="Genomic_DNA"/>
</dbReference>
<dbReference type="InterPro" id="IPR044813">
    <property type="entry name" value="ACP_chloroplastic"/>
</dbReference>
<keyword evidence="4" id="KW-0444">Lipid biosynthesis</keyword>
<keyword evidence="3" id="KW-0597">Phosphoprotein</keyword>
<evidence type="ECO:0000256" key="4">
    <source>
        <dbReference type="RuleBase" id="RU000722"/>
    </source>
</evidence>
<protein>
    <recommendedName>
        <fullName evidence="4">Acyl carrier protein</fullName>
    </recommendedName>
</protein>
<gene>
    <name evidence="6" type="ORF">OLC1_LOCUS18085</name>
</gene>
<proteinExistence type="inferred from homology"/>
<dbReference type="GO" id="GO:0000036">
    <property type="term" value="F:acyl carrier activity"/>
    <property type="evidence" value="ECO:0007669"/>
    <property type="project" value="InterPro"/>
</dbReference>
<evidence type="ECO:0000256" key="1">
    <source>
        <dbReference type="ARBA" id="ARBA00010930"/>
    </source>
</evidence>
<dbReference type="AlphaFoldDB" id="A0AAV1DTQ6"/>
<dbReference type="Proteomes" id="UP001161247">
    <property type="component" value="Chromosome 6"/>
</dbReference>
<sequence>MASSILVSASSATFIRNAPPRAQFPLAGRATFSNIVGSSVGVGGLKSEPGIQILKKAAAGTSKASSPNRRGFKSRISCITETIAYQLSVDVSKVTPETTFAELGVDSLHTVAILLAVEEKFRVQIGGSNIENVKTIQDAADLIEQAKIKTARLIAFNKAKAKAAAAAAAAEKQKEIEMDDDAKEND</sequence>
<reference evidence="6" key="1">
    <citation type="submission" date="2023-03" db="EMBL/GenBank/DDBJ databases">
        <authorList>
            <person name="Julca I."/>
        </authorList>
    </citation>
    <scope>NUCLEOTIDE SEQUENCE</scope>
</reference>
<feature type="domain" description="Carrier" evidence="5">
    <location>
        <begin position="70"/>
        <end position="147"/>
    </location>
</feature>
<comment type="function">
    <text evidence="4">Carrier of the growing fatty acid chain in fatty acid biosynthesis.</text>
</comment>
<keyword evidence="4" id="KW-0275">Fatty acid biosynthesis</keyword>
<keyword evidence="7" id="KW-1185">Reference proteome</keyword>
<evidence type="ECO:0000313" key="7">
    <source>
        <dbReference type="Proteomes" id="UP001161247"/>
    </source>
</evidence>
<keyword evidence="4" id="KW-0443">Lipid metabolism</keyword>
<keyword evidence="4" id="KW-0276">Fatty acid metabolism</keyword>
<name>A0AAV1DTQ6_OLDCO</name>
<evidence type="ECO:0000256" key="3">
    <source>
        <dbReference type="ARBA" id="ARBA00022553"/>
    </source>
</evidence>
<evidence type="ECO:0000259" key="5">
    <source>
        <dbReference type="PROSITE" id="PS50075"/>
    </source>
</evidence>
<evidence type="ECO:0000313" key="6">
    <source>
        <dbReference type="EMBL" id="CAI9110422.1"/>
    </source>
</evidence>
<dbReference type="HAMAP" id="MF_01217">
    <property type="entry name" value="Acyl_carrier"/>
    <property type="match status" value="1"/>
</dbReference>
<keyword evidence="2 4" id="KW-0596">Phosphopantetheine</keyword>
<dbReference type="Pfam" id="PF00550">
    <property type="entry name" value="PP-binding"/>
    <property type="match status" value="1"/>
</dbReference>
<dbReference type="Gene3D" id="1.10.1200.10">
    <property type="entry name" value="ACP-like"/>
    <property type="match status" value="1"/>
</dbReference>
<evidence type="ECO:0000256" key="2">
    <source>
        <dbReference type="ARBA" id="ARBA00022450"/>
    </source>
</evidence>